<dbReference type="InterPro" id="IPR016047">
    <property type="entry name" value="M23ase_b-sheet_dom"/>
</dbReference>
<keyword evidence="3" id="KW-1185">Reference proteome</keyword>
<dbReference type="GO" id="GO:0016787">
    <property type="term" value="F:hydrolase activity"/>
    <property type="evidence" value="ECO:0007669"/>
    <property type="project" value="UniProtKB-KW"/>
</dbReference>
<dbReference type="EMBL" id="JACCFW010000001">
    <property type="protein sequence ID" value="NYJ74135.1"/>
    <property type="molecule type" value="Genomic_DNA"/>
</dbReference>
<protein>
    <submittedName>
        <fullName evidence="2">Murein DD-endopeptidase MepM/ murein hydrolase activator NlpD</fullName>
    </submittedName>
</protein>
<evidence type="ECO:0000259" key="1">
    <source>
        <dbReference type="Pfam" id="PF01551"/>
    </source>
</evidence>
<comment type="caution">
    <text evidence="2">The sequence shown here is derived from an EMBL/GenBank/DDBJ whole genome shotgun (WGS) entry which is preliminary data.</text>
</comment>
<evidence type="ECO:0000313" key="3">
    <source>
        <dbReference type="Proteomes" id="UP000571817"/>
    </source>
</evidence>
<keyword evidence="2" id="KW-0378">Hydrolase</keyword>
<evidence type="ECO:0000313" key="2">
    <source>
        <dbReference type="EMBL" id="NYJ74135.1"/>
    </source>
</evidence>
<sequence length="162" mass="16934">MDLMLVLATVWSLLAGPAAVPAPTTGYVWPLDPRPSLVRGYDAPPQPWAAGHRGVDLLGRPGQPVLAAGDGVVLFRGAVAGRGVLTVAHPNGWHTTYEPVTGGLAVGTQVRAGQQIATLTAVQSHCAPRACLHWGLLVAPDVYRDPLTLLRALVPILVPLTP</sequence>
<dbReference type="AlphaFoldDB" id="A0A853DIX2"/>
<dbReference type="Pfam" id="PF01551">
    <property type="entry name" value="Peptidase_M23"/>
    <property type="match status" value="1"/>
</dbReference>
<dbReference type="SUPFAM" id="SSF51261">
    <property type="entry name" value="Duplicated hybrid motif"/>
    <property type="match status" value="1"/>
</dbReference>
<dbReference type="CDD" id="cd12797">
    <property type="entry name" value="M23_peptidase"/>
    <property type="match status" value="1"/>
</dbReference>
<proteinExistence type="predicted"/>
<dbReference type="Gene3D" id="2.70.70.10">
    <property type="entry name" value="Glucose Permease (Domain IIA)"/>
    <property type="match status" value="1"/>
</dbReference>
<reference evidence="2 3" key="1">
    <citation type="submission" date="2020-07" db="EMBL/GenBank/DDBJ databases">
        <title>Sequencing the genomes of 1000 actinobacteria strains.</title>
        <authorList>
            <person name="Klenk H.-P."/>
        </authorList>
    </citation>
    <scope>NUCLEOTIDE SEQUENCE [LARGE SCALE GENOMIC DNA]</scope>
    <source>
        <strain evidence="2 3">DSM 29531</strain>
    </source>
</reference>
<name>A0A853DIX2_9MICO</name>
<gene>
    <name evidence="2" type="ORF">HNR15_001098</name>
</gene>
<organism evidence="2 3">
    <name type="scientific">Allobranchiibius huperziae</name>
    <dbReference type="NCBI Taxonomy" id="1874116"/>
    <lineage>
        <taxon>Bacteria</taxon>
        <taxon>Bacillati</taxon>
        <taxon>Actinomycetota</taxon>
        <taxon>Actinomycetes</taxon>
        <taxon>Micrococcales</taxon>
        <taxon>Dermacoccaceae</taxon>
        <taxon>Allobranchiibius</taxon>
    </lineage>
</organism>
<dbReference type="InterPro" id="IPR011055">
    <property type="entry name" value="Dup_hybrid_motif"/>
</dbReference>
<dbReference type="RefSeq" id="WP_179479806.1">
    <property type="nucleotide sequence ID" value="NZ_JACCFW010000001.1"/>
</dbReference>
<accession>A0A853DIX2</accession>
<dbReference type="Proteomes" id="UP000571817">
    <property type="component" value="Unassembled WGS sequence"/>
</dbReference>
<feature type="domain" description="M23ase beta-sheet core" evidence="1">
    <location>
        <begin position="51"/>
        <end position="136"/>
    </location>
</feature>